<dbReference type="SUPFAM" id="SSF55874">
    <property type="entry name" value="ATPase domain of HSP90 chaperone/DNA topoisomerase II/histidine kinase"/>
    <property type="match status" value="1"/>
</dbReference>
<dbReference type="OrthoDB" id="9766459at2"/>
<dbReference type="AlphaFoldDB" id="A0A1T5MLJ9"/>
<evidence type="ECO:0000256" key="9">
    <source>
        <dbReference type="ARBA" id="ARBA00022989"/>
    </source>
</evidence>
<protein>
    <recommendedName>
        <fullName evidence="3">histidine kinase</fullName>
        <ecNumber evidence="3">2.7.13.3</ecNumber>
    </recommendedName>
</protein>
<dbReference type="GO" id="GO:0000156">
    <property type="term" value="F:phosphorelay response regulator activity"/>
    <property type="evidence" value="ECO:0007669"/>
    <property type="project" value="TreeGrafter"/>
</dbReference>
<dbReference type="Pfam" id="PF02518">
    <property type="entry name" value="HATPase_c"/>
    <property type="match status" value="1"/>
</dbReference>
<dbReference type="SMART" id="SM00091">
    <property type="entry name" value="PAS"/>
    <property type="match status" value="1"/>
</dbReference>
<dbReference type="RefSeq" id="WP_143785975.1">
    <property type="nucleotide sequence ID" value="NZ_FUZU01000005.1"/>
</dbReference>
<dbReference type="PANTHER" id="PTHR42878">
    <property type="entry name" value="TWO-COMPONENT HISTIDINE KINASE"/>
    <property type="match status" value="1"/>
</dbReference>
<keyword evidence="9" id="KW-1133">Transmembrane helix</keyword>
<dbReference type="GO" id="GO:0016020">
    <property type="term" value="C:membrane"/>
    <property type="evidence" value="ECO:0007669"/>
    <property type="project" value="UniProtKB-SubCell"/>
</dbReference>
<dbReference type="EC" id="2.7.13.3" evidence="3"/>
<comment type="subcellular location">
    <subcellularLocation>
        <location evidence="2">Membrane</location>
        <topology evidence="2">Multi-pass membrane protein</topology>
    </subcellularLocation>
</comment>
<dbReference type="Proteomes" id="UP000190961">
    <property type="component" value="Unassembled WGS sequence"/>
</dbReference>
<dbReference type="SUPFAM" id="SSF55785">
    <property type="entry name" value="PYP-like sensor domain (PAS domain)"/>
    <property type="match status" value="1"/>
</dbReference>
<dbReference type="Pfam" id="PF13426">
    <property type="entry name" value="PAS_9"/>
    <property type="match status" value="1"/>
</dbReference>
<evidence type="ECO:0000256" key="10">
    <source>
        <dbReference type="ARBA" id="ARBA00023012"/>
    </source>
</evidence>
<dbReference type="InterPro" id="IPR036097">
    <property type="entry name" value="HisK_dim/P_sf"/>
</dbReference>
<evidence type="ECO:0000256" key="6">
    <source>
        <dbReference type="ARBA" id="ARBA00022741"/>
    </source>
</evidence>
<dbReference type="PRINTS" id="PR00344">
    <property type="entry name" value="BCTRLSENSOR"/>
</dbReference>
<dbReference type="NCBIfam" id="TIGR00229">
    <property type="entry name" value="sensory_box"/>
    <property type="match status" value="1"/>
</dbReference>
<organism evidence="14 15">
    <name type="scientific">Ohtaekwangia koreensis</name>
    <dbReference type="NCBI Taxonomy" id="688867"/>
    <lineage>
        <taxon>Bacteria</taxon>
        <taxon>Pseudomonadati</taxon>
        <taxon>Bacteroidota</taxon>
        <taxon>Cytophagia</taxon>
        <taxon>Cytophagales</taxon>
        <taxon>Fulvivirgaceae</taxon>
        <taxon>Ohtaekwangia</taxon>
    </lineage>
</organism>
<accession>A0A1T5MLJ9</accession>
<keyword evidence="7" id="KW-0418">Kinase</keyword>
<keyword evidence="6" id="KW-0547">Nucleotide-binding</keyword>
<evidence type="ECO:0000256" key="3">
    <source>
        <dbReference type="ARBA" id="ARBA00012438"/>
    </source>
</evidence>
<dbReference type="InterPro" id="IPR050351">
    <property type="entry name" value="BphY/WalK/GraS-like"/>
</dbReference>
<feature type="domain" description="PAS" evidence="13">
    <location>
        <begin position="18"/>
        <end position="72"/>
    </location>
</feature>
<dbReference type="InterPro" id="IPR035965">
    <property type="entry name" value="PAS-like_dom_sf"/>
</dbReference>
<keyword evidence="15" id="KW-1185">Reference proteome</keyword>
<dbReference type="EMBL" id="FUZU01000005">
    <property type="protein sequence ID" value="SKC88739.1"/>
    <property type="molecule type" value="Genomic_DNA"/>
</dbReference>
<keyword evidence="5" id="KW-0812">Transmembrane</keyword>
<dbReference type="InterPro" id="IPR036890">
    <property type="entry name" value="HATPase_C_sf"/>
</dbReference>
<dbReference type="SUPFAM" id="SSF47384">
    <property type="entry name" value="Homodimeric domain of signal transducing histidine kinase"/>
    <property type="match status" value="1"/>
</dbReference>
<evidence type="ECO:0000259" key="12">
    <source>
        <dbReference type="PROSITE" id="PS50109"/>
    </source>
</evidence>
<evidence type="ECO:0000256" key="7">
    <source>
        <dbReference type="ARBA" id="ARBA00022777"/>
    </source>
</evidence>
<evidence type="ECO:0000256" key="1">
    <source>
        <dbReference type="ARBA" id="ARBA00000085"/>
    </source>
</evidence>
<dbReference type="Gene3D" id="1.10.287.130">
    <property type="match status" value="1"/>
</dbReference>
<name>A0A1T5MLJ9_9BACT</name>
<reference evidence="14 15" key="1">
    <citation type="submission" date="2017-02" db="EMBL/GenBank/DDBJ databases">
        <authorList>
            <person name="Peterson S.W."/>
        </authorList>
    </citation>
    <scope>NUCLEOTIDE SEQUENCE [LARGE SCALE GENOMIC DNA]</scope>
    <source>
        <strain evidence="14 15">DSM 25262</strain>
    </source>
</reference>
<dbReference type="InterPro" id="IPR003594">
    <property type="entry name" value="HATPase_dom"/>
</dbReference>
<dbReference type="Gene3D" id="3.30.565.10">
    <property type="entry name" value="Histidine kinase-like ATPase, C-terminal domain"/>
    <property type="match status" value="1"/>
</dbReference>
<dbReference type="InterPro" id="IPR005467">
    <property type="entry name" value="His_kinase_dom"/>
</dbReference>
<dbReference type="PROSITE" id="PS50112">
    <property type="entry name" value="PAS"/>
    <property type="match status" value="1"/>
</dbReference>
<keyword evidence="11" id="KW-0472">Membrane</keyword>
<dbReference type="InterPro" id="IPR000014">
    <property type="entry name" value="PAS"/>
</dbReference>
<evidence type="ECO:0000256" key="4">
    <source>
        <dbReference type="ARBA" id="ARBA00022679"/>
    </source>
</evidence>
<dbReference type="GO" id="GO:0000155">
    <property type="term" value="F:phosphorelay sensor kinase activity"/>
    <property type="evidence" value="ECO:0007669"/>
    <property type="project" value="InterPro"/>
</dbReference>
<dbReference type="GO" id="GO:0005524">
    <property type="term" value="F:ATP binding"/>
    <property type="evidence" value="ECO:0007669"/>
    <property type="project" value="UniProtKB-KW"/>
</dbReference>
<sequence>MEEQKEQIFCLLVKMECRDELFRELVENSEDIFIVADRELKIQYASSSVTKVLGVEIGFLLGKNILDFIESEKLHRWDQSLKKGEDHITDEVIFTDGSNHEVYFDVSVSKLFHEEKAQGLALKLYNVTSQKLREQELIRSNQQLDQVIYKTTHDLKAPVMSALGLVKIAEQASYEEQSLYLGMIKKSLLRLDSFIEEMNNFYRNEKLALHREKIDLENMLSEELDNLKNLYPDRSIDISWNIGGNAELLSDKVRVQTIITNILSNAIKYMDLQKQNPFIKIAAQITEEVCDIQVEDNGIGIAQAYQEKIFDLFFRATDQGQGTGLGLFIVKDTIDRLKGTINVQSKIGEGTIFKISIPNQLYQPIEIE</sequence>
<dbReference type="GO" id="GO:0007234">
    <property type="term" value="P:osmosensory signaling via phosphorelay pathway"/>
    <property type="evidence" value="ECO:0007669"/>
    <property type="project" value="TreeGrafter"/>
</dbReference>
<evidence type="ECO:0000256" key="2">
    <source>
        <dbReference type="ARBA" id="ARBA00004141"/>
    </source>
</evidence>
<evidence type="ECO:0000256" key="5">
    <source>
        <dbReference type="ARBA" id="ARBA00022692"/>
    </source>
</evidence>
<dbReference type="GO" id="GO:0030295">
    <property type="term" value="F:protein kinase activator activity"/>
    <property type="evidence" value="ECO:0007669"/>
    <property type="project" value="TreeGrafter"/>
</dbReference>
<dbReference type="PROSITE" id="PS50109">
    <property type="entry name" value="HIS_KIN"/>
    <property type="match status" value="1"/>
</dbReference>
<dbReference type="InterPro" id="IPR004358">
    <property type="entry name" value="Sig_transdc_His_kin-like_C"/>
</dbReference>
<keyword evidence="10" id="KW-0902">Two-component regulatory system</keyword>
<evidence type="ECO:0000256" key="8">
    <source>
        <dbReference type="ARBA" id="ARBA00022840"/>
    </source>
</evidence>
<evidence type="ECO:0000313" key="15">
    <source>
        <dbReference type="Proteomes" id="UP000190961"/>
    </source>
</evidence>
<dbReference type="PANTHER" id="PTHR42878:SF7">
    <property type="entry name" value="SENSOR HISTIDINE KINASE GLRK"/>
    <property type="match status" value="1"/>
</dbReference>
<evidence type="ECO:0000259" key="13">
    <source>
        <dbReference type="PROSITE" id="PS50112"/>
    </source>
</evidence>
<comment type="catalytic activity">
    <reaction evidence="1">
        <text>ATP + protein L-histidine = ADP + protein N-phospho-L-histidine.</text>
        <dbReference type="EC" id="2.7.13.3"/>
    </reaction>
</comment>
<dbReference type="CDD" id="cd00130">
    <property type="entry name" value="PAS"/>
    <property type="match status" value="1"/>
</dbReference>
<keyword evidence="4" id="KW-0808">Transferase</keyword>
<feature type="domain" description="Histidine kinase" evidence="12">
    <location>
        <begin position="150"/>
        <end position="361"/>
    </location>
</feature>
<evidence type="ECO:0000313" key="14">
    <source>
        <dbReference type="EMBL" id="SKC88739.1"/>
    </source>
</evidence>
<keyword evidence="8" id="KW-0067">ATP-binding</keyword>
<proteinExistence type="predicted"/>
<dbReference type="Gene3D" id="3.30.450.20">
    <property type="entry name" value="PAS domain"/>
    <property type="match status" value="1"/>
</dbReference>
<dbReference type="SMART" id="SM00387">
    <property type="entry name" value="HATPase_c"/>
    <property type="match status" value="1"/>
</dbReference>
<evidence type="ECO:0000256" key="11">
    <source>
        <dbReference type="ARBA" id="ARBA00023136"/>
    </source>
</evidence>
<dbReference type="STRING" id="688867.SAMN05660236_5675"/>
<gene>
    <name evidence="14" type="ORF">SAMN05660236_5675</name>
</gene>